<evidence type="ECO:0000313" key="1">
    <source>
        <dbReference type="EMBL" id="SPD10868.1"/>
    </source>
</evidence>
<sequence length="126" mass="14638">MAPSRHHHPDPLDPLLLSIPPLNQPIWSCMGEFCWRLWVARASNRLSLFCWHDLAVPVGIEIFFDGGCSVGIGFRDLFQFEFLSNYPTFGVDYSKLFFFEEPLPHPKSFVKFDLTSQWFAWLGSRI</sequence>
<name>A0A2N9HG05_FAGSY</name>
<proteinExistence type="predicted"/>
<protein>
    <submittedName>
        <fullName evidence="1">Uncharacterized protein</fullName>
    </submittedName>
</protein>
<dbReference type="EMBL" id="OIVN01003383">
    <property type="protein sequence ID" value="SPD10868.1"/>
    <property type="molecule type" value="Genomic_DNA"/>
</dbReference>
<accession>A0A2N9HG05</accession>
<gene>
    <name evidence="1" type="ORF">FSB_LOCUS38750</name>
</gene>
<organism evidence="1">
    <name type="scientific">Fagus sylvatica</name>
    <name type="common">Beechnut</name>
    <dbReference type="NCBI Taxonomy" id="28930"/>
    <lineage>
        <taxon>Eukaryota</taxon>
        <taxon>Viridiplantae</taxon>
        <taxon>Streptophyta</taxon>
        <taxon>Embryophyta</taxon>
        <taxon>Tracheophyta</taxon>
        <taxon>Spermatophyta</taxon>
        <taxon>Magnoliopsida</taxon>
        <taxon>eudicotyledons</taxon>
        <taxon>Gunneridae</taxon>
        <taxon>Pentapetalae</taxon>
        <taxon>rosids</taxon>
        <taxon>fabids</taxon>
        <taxon>Fagales</taxon>
        <taxon>Fagaceae</taxon>
        <taxon>Fagus</taxon>
    </lineage>
</organism>
<dbReference type="AlphaFoldDB" id="A0A2N9HG05"/>
<reference evidence="1" key="1">
    <citation type="submission" date="2018-02" db="EMBL/GenBank/DDBJ databases">
        <authorList>
            <person name="Cohen D.B."/>
            <person name="Kent A.D."/>
        </authorList>
    </citation>
    <scope>NUCLEOTIDE SEQUENCE</scope>
</reference>